<comment type="function">
    <text evidence="8">Catalyzes the hydrolytic deamination of guanine, producing xanthine and ammonia.</text>
</comment>
<keyword evidence="4 8" id="KW-0479">Metal-binding</keyword>
<gene>
    <name evidence="10" type="ORF">SAMN02927923_03747</name>
</gene>
<keyword evidence="5 8" id="KW-0378">Hydrolase</keyword>
<dbReference type="STRING" id="549386.SAMN02927923_03747"/>
<evidence type="ECO:0000256" key="3">
    <source>
        <dbReference type="ARBA" id="ARBA00012781"/>
    </source>
</evidence>
<evidence type="ECO:0000256" key="8">
    <source>
        <dbReference type="RuleBase" id="RU366009"/>
    </source>
</evidence>
<evidence type="ECO:0000313" key="10">
    <source>
        <dbReference type="EMBL" id="SCZ05910.1"/>
    </source>
</evidence>
<dbReference type="GO" id="GO:0008892">
    <property type="term" value="F:guanine deaminase activity"/>
    <property type="evidence" value="ECO:0007669"/>
    <property type="project" value="UniProtKB-UniRule"/>
</dbReference>
<name>A0A1G5L0T4_9HYPH</name>
<dbReference type="InterPro" id="IPR006680">
    <property type="entry name" value="Amidohydro-rel"/>
</dbReference>
<organism evidence="10 11">
    <name type="scientific">Microvirga guangxiensis</name>
    <dbReference type="NCBI Taxonomy" id="549386"/>
    <lineage>
        <taxon>Bacteria</taxon>
        <taxon>Pseudomonadati</taxon>
        <taxon>Pseudomonadota</taxon>
        <taxon>Alphaproteobacteria</taxon>
        <taxon>Hyphomicrobiales</taxon>
        <taxon>Methylobacteriaceae</taxon>
        <taxon>Microvirga</taxon>
    </lineage>
</organism>
<comment type="pathway">
    <text evidence="1 8">Purine metabolism; guanine degradation; xanthine from guanine: step 1/1.</text>
</comment>
<protein>
    <recommendedName>
        <fullName evidence="3 7">Guanine deaminase</fullName>
        <shortName evidence="8">Guanase</shortName>
        <ecNumber evidence="3 7">3.5.4.3</ecNumber>
    </recommendedName>
    <alternativeName>
        <fullName evidence="8">Guanine aminohydrolase</fullName>
    </alternativeName>
</protein>
<dbReference type="SUPFAM" id="SSF51556">
    <property type="entry name" value="Metallo-dependent hydrolases"/>
    <property type="match status" value="1"/>
</dbReference>
<sequence length="464" mass="50411">MPSRVIAGTALHTPTRGRFEALEDVLILVDAIGRISEILPRDHPRFAEIKAQAERQGNLTELQEGQFLLPGLVDLHIHAPQWPQLGKALDAPLEVWLQRYTFPLESRYADLSFAREVYSALVETLLANGTTTAVYFATIHLEASLALAEICLAKGQRAFVGKVAMDDARQCPDFYRDASASTAVNETRAFIQSVRDRAGEEDPLVHPIITPRFIPSCTDALLEGLGKLAEETGCLVQTHCSASDWESNFVQERFGATDTAVLSQFGLLRENTILAHSNFVTDEDLALIRQKGAAIAHCPLSNFYFANAVFPLRAALDKCVRVGLGSDISAGHSPSVLDGCRHALLASRARHSGIDPHLPPEERGLAGSTISVAEAFWLATVGGGEALGLPIGKFAPGFKFDALVMDLNAHGSNINWLPDLDTIEDVFQKLVLNATRSNIVMTWVNGAVVARSSAAQMRDDQAKQ</sequence>
<dbReference type="Gene3D" id="2.30.40.10">
    <property type="entry name" value="Urease, subunit C, domain 1"/>
    <property type="match status" value="1"/>
</dbReference>
<dbReference type="UniPathway" id="UPA00603">
    <property type="reaction ID" value="UER00660"/>
</dbReference>
<dbReference type="GO" id="GO:0008270">
    <property type="term" value="F:zinc ion binding"/>
    <property type="evidence" value="ECO:0007669"/>
    <property type="project" value="UniProtKB-UniRule"/>
</dbReference>
<evidence type="ECO:0000313" key="11">
    <source>
        <dbReference type="Proteomes" id="UP000199569"/>
    </source>
</evidence>
<dbReference type="InterPro" id="IPR032466">
    <property type="entry name" value="Metal_Hydrolase"/>
</dbReference>
<evidence type="ECO:0000256" key="6">
    <source>
        <dbReference type="ARBA" id="ARBA00022833"/>
    </source>
</evidence>
<evidence type="ECO:0000256" key="4">
    <source>
        <dbReference type="ARBA" id="ARBA00022723"/>
    </source>
</evidence>
<dbReference type="GO" id="GO:0005829">
    <property type="term" value="C:cytosol"/>
    <property type="evidence" value="ECO:0007669"/>
    <property type="project" value="TreeGrafter"/>
</dbReference>
<evidence type="ECO:0000256" key="2">
    <source>
        <dbReference type="ARBA" id="ARBA00006745"/>
    </source>
</evidence>
<evidence type="ECO:0000256" key="5">
    <source>
        <dbReference type="ARBA" id="ARBA00022801"/>
    </source>
</evidence>
<evidence type="ECO:0000256" key="1">
    <source>
        <dbReference type="ARBA" id="ARBA00004984"/>
    </source>
</evidence>
<dbReference type="PANTHER" id="PTHR11271">
    <property type="entry name" value="GUANINE DEAMINASE"/>
    <property type="match status" value="1"/>
</dbReference>
<keyword evidence="6 8" id="KW-0862">Zinc</keyword>
<dbReference type="Pfam" id="PF01979">
    <property type="entry name" value="Amidohydro_1"/>
    <property type="match status" value="1"/>
</dbReference>
<dbReference type="InterPro" id="IPR014311">
    <property type="entry name" value="Guanine_deaminase"/>
</dbReference>
<dbReference type="AlphaFoldDB" id="A0A1G5L0T4"/>
<comment type="cofactor">
    <cofactor evidence="8">
        <name>Zn(2+)</name>
        <dbReference type="ChEBI" id="CHEBI:29105"/>
    </cofactor>
    <text evidence="8">Binds 1 zinc ion per subunit.</text>
</comment>
<dbReference type="EMBL" id="FMVJ01000013">
    <property type="protein sequence ID" value="SCZ05910.1"/>
    <property type="molecule type" value="Genomic_DNA"/>
</dbReference>
<evidence type="ECO:0000259" key="9">
    <source>
        <dbReference type="Pfam" id="PF01979"/>
    </source>
</evidence>
<comment type="catalytic activity">
    <reaction evidence="8">
        <text>guanine + H2O + H(+) = xanthine + NH4(+)</text>
        <dbReference type="Rhea" id="RHEA:14665"/>
        <dbReference type="ChEBI" id="CHEBI:15377"/>
        <dbReference type="ChEBI" id="CHEBI:15378"/>
        <dbReference type="ChEBI" id="CHEBI:16235"/>
        <dbReference type="ChEBI" id="CHEBI:17712"/>
        <dbReference type="ChEBI" id="CHEBI:28938"/>
        <dbReference type="EC" id="3.5.4.3"/>
    </reaction>
</comment>
<dbReference type="Gene3D" id="3.20.20.140">
    <property type="entry name" value="Metal-dependent hydrolases"/>
    <property type="match status" value="1"/>
</dbReference>
<dbReference type="NCBIfam" id="TIGR02967">
    <property type="entry name" value="guan_deamin"/>
    <property type="match status" value="1"/>
</dbReference>
<comment type="similarity">
    <text evidence="2 8">Belongs to the metallo-dependent hydrolases superfamily. ATZ/TRZ family.</text>
</comment>
<reference evidence="10 11" key="1">
    <citation type="submission" date="2016-10" db="EMBL/GenBank/DDBJ databases">
        <authorList>
            <person name="de Groot N.N."/>
        </authorList>
    </citation>
    <scope>NUCLEOTIDE SEQUENCE [LARGE SCALE GENOMIC DNA]</scope>
    <source>
        <strain evidence="10 11">CGMCC 1.7666</strain>
    </source>
</reference>
<dbReference type="EC" id="3.5.4.3" evidence="3 7"/>
<evidence type="ECO:0000256" key="7">
    <source>
        <dbReference type="NCBIfam" id="TIGR02967"/>
    </source>
</evidence>
<dbReference type="PANTHER" id="PTHR11271:SF6">
    <property type="entry name" value="GUANINE DEAMINASE"/>
    <property type="match status" value="1"/>
</dbReference>
<dbReference type="Proteomes" id="UP000199569">
    <property type="component" value="Unassembled WGS sequence"/>
</dbReference>
<keyword evidence="11" id="KW-1185">Reference proteome</keyword>
<feature type="domain" description="Amidohydrolase-related" evidence="9">
    <location>
        <begin position="67"/>
        <end position="449"/>
    </location>
</feature>
<dbReference type="InterPro" id="IPR051607">
    <property type="entry name" value="Metallo-dep_hydrolases"/>
</dbReference>
<accession>A0A1G5L0T4</accession>
<proteinExistence type="inferred from homology"/>
<dbReference type="SUPFAM" id="SSF51338">
    <property type="entry name" value="Composite domain of metallo-dependent hydrolases"/>
    <property type="match status" value="1"/>
</dbReference>
<dbReference type="GO" id="GO:0006147">
    <property type="term" value="P:guanine catabolic process"/>
    <property type="evidence" value="ECO:0007669"/>
    <property type="project" value="UniProtKB-UniRule"/>
</dbReference>
<dbReference type="InterPro" id="IPR011059">
    <property type="entry name" value="Metal-dep_hydrolase_composite"/>
</dbReference>